<dbReference type="NCBIfam" id="TIGR01557">
    <property type="entry name" value="myb_SHAQKYF"/>
    <property type="match status" value="1"/>
</dbReference>
<feature type="region of interest" description="Disordered" evidence="4">
    <location>
        <begin position="117"/>
        <end position="170"/>
    </location>
</feature>
<dbReference type="Gene3D" id="1.10.10.60">
    <property type="entry name" value="Homeodomain-like"/>
    <property type="match status" value="1"/>
</dbReference>
<feature type="region of interest" description="Disordered" evidence="4">
    <location>
        <begin position="222"/>
        <end position="267"/>
    </location>
</feature>
<feature type="compositionally biased region" description="Polar residues" evidence="4">
    <location>
        <begin position="227"/>
        <end position="255"/>
    </location>
</feature>
<evidence type="ECO:0000313" key="8">
    <source>
        <dbReference type="Proteomes" id="UP001209570"/>
    </source>
</evidence>
<dbReference type="PROSITE" id="PS50090">
    <property type="entry name" value="MYB_LIKE"/>
    <property type="match status" value="1"/>
</dbReference>
<feature type="compositionally biased region" description="Acidic residues" evidence="4">
    <location>
        <begin position="151"/>
        <end position="162"/>
    </location>
</feature>
<gene>
    <name evidence="7" type="ORF">P43SY_003986</name>
</gene>
<dbReference type="PANTHER" id="PTHR12802:SF155">
    <property type="entry name" value="DEUBIQUITINASE MYSM1"/>
    <property type="match status" value="1"/>
</dbReference>
<feature type="region of interest" description="Disordered" evidence="4">
    <location>
        <begin position="1"/>
        <end position="28"/>
    </location>
</feature>
<dbReference type="InterPro" id="IPR009057">
    <property type="entry name" value="Homeodomain-like_sf"/>
</dbReference>
<feature type="domain" description="Myb-like" evidence="5">
    <location>
        <begin position="163"/>
        <end position="213"/>
    </location>
</feature>
<reference evidence="7" key="1">
    <citation type="submission" date="2021-12" db="EMBL/GenBank/DDBJ databases">
        <title>Prjna785345.</title>
        <authorList>
            <person name="Rujirawat T."/>
            <person name="Krajaejun T."/>
        </authorList>
    </citation>
    <scope>NUCLEOTIDE SEQUENCE</scope>
    <source>
        <strain evidence="7">Pi057C3</strain>
    </source>
</reference>
<dbReference type="Proteomes" id="UP001209570">
    <property type="component" value="Unassembled WGS sequence"/>
</dbReference>
<evidence type="ECO:0000256" key="3">
    <source>
        <dbReference type="ARBA" id="ARBA00023242"/>
    </source>
</evidence>
<evidence type="ECO:0000259" key="6">
    <source>
        <dbReference type="PROSITE" id="PS51294"/>
    </source>
</evidence>
<evidence type="ECO:0000256" key="2">
    <source>
        <dbReference type="ARBA" id="ARBA00023163"/>
    </source>
</evidence>
<keyword evidence="1" id="KW-0805">Transcription regulation</keyword>
<keyword evidence="2" id="KW-0804">Transcription</keyword>
<sequence>MDLEITTSKPQQAEYRHDFKLPPPLPQPPVALKQENESWRASSGFGLASILNRNSAPTTTTGPPAPPALPTFNLPALHSFGKPLITKPDPSIHKARSILNDPPIPASTMTVEAKAAVPLAETSPPITATKSVQKDTPKKGAPSRRIAPAPADEDENEPEENGSDSIRGGRWSADEHDRFLAGFRIHGHKWKRVQQVVRTRSVTQVRTHAQKYLLKLAKLKAEKKQSDNGTPEMSGAAHSSSDTEGGSNRASSETCSPHKKPRVSAPTDSVDEEYIAAAATTLCFLMRQKIDSLFDSQFDDEKDIEPYDCYSSEAAHEEHSIENSRKRPYMQFITDNSMLHARYDLEFRIIFFLDCIGVFLSQDGVLLTSKVVDFISIS</sequence>
<dbReference type="InterPro" id="IPR017930">
    <property type="entry name" value="Myb_dom"/>
</dbReference>
<organism evidence="7 8">
    <name type="scientific">Pythium insidiosum</name>
    <name type="common">Pythiosis disease agent</name>
    <dbReference type="NCBI Taxonomy" id="114742"/>
    <lineage>
        <taxon>Eukaryota</taxon>
        <taxon>Sar</taxon>
        <taxon>Stramenopiles</taxon>
        <taxon>Oomycota</taxon>
        <taxon>Peronosporomycetes</taxon>
        <taxon>Pythiales</taxon>
        <taxon>Pythiaceae</taxon>
        <taxon>Pythium</taxon>
    </lineage>
</organism>
<proteinExistence type="predicted"/>
<dbReference type="SUPFAM" id="SSF46689">
    <property type="entry name" value="Homeodomain-like"/>
    <property type="match status" value="1"/>
</dbReference>
<keyword evidence="3" id="KW-0539">Nucleus</keyword>
<accession>A0AAD5M3T1</accession>
<dbReference type="AlphaFoldDB" id="A0AAD5M3T1"/>
<evidence type="ECO:0000313" key="7">
    <source>
        <dbReference type="EMBL" id="KAJ0403415.1"/>
    </source>
</evidence>
<evidence type="ECO:0000259" key="5">
    <source>
        <dbReference type="PROSITE" id="PS50090"/>
    </source>
</evidence>
<name>A0AAD5M3T1_PYTIN</name>
<dbReference type="InterPro" id="IPR006447">
    <property type="entry name" value="Myb_dom_plants"/>
</dbReference>
<feature type="domain" description="HTH myb-type" evidence="6">
    <location>
        <begin position="163"/>
        <end position="217"/>
    </location>
</feature>
<dbReference type="CDD" id="cd00167">
    <property type="entry name" value="SANT"/>
    <property type="match status" value="1"/>
</dbReference>
<keyword evidence="8" id="KW-1185">Reference proteome</keyword>
<dbReference type="Pfam" id="PF00249">
    <property type="entry name" value="Myb_DNA-binding"/>
    <property type="match status" value="1"/>
</dbReference>
<feature type="compositionally biased region" description="Polar residues" evidence="4">
    <location>
        <begin position="1"/>
        <end position="11"/>
    </location>
</feature>
<evidence type="ECO:0000256" key="1">
    <source>
        <dbReference type="ARBA" id="ARBA00023015"/>
    </source>
</evidence>
<evidence type="ECO:0008006" key="9">
    <source>
        <dbReference type="Google" id="ProtNLM"/>
    </source>
</evidence>
<dbReference type="SMART" id="SM00717">
    <property type="entry name" value="SANT"/>
    <property type="match status" value="1"/>
</dbReference>
<dbReference type="GO" id="GO:0003677">
    <property type="term" value="F:DNA binding"/>
    <property type="evidence" value="ECO:0007669"/>
    <property type="project" value="InterPro"/>
</dbReference>
<comment type="caution">
    <text evidence="7">The sequence shown here is derived from an EMBL/GenBank/DDBJ whole genome shotgun (WGS) entry which is preliminary data.</text>
</comment>
<dbReference type="EMBL" id="JAKCXM010000082">
    <property type="protein sequence ID" value="KAJ0403415.1"/>
    <property type="molecule type" value="Genomic_DNA"/>
</dbReference>
<dbReference type="PROSITE" id="PS51294">
    <property type="entry name" value="HTH_MYB"/>
    <property type="match status" value="1"/>
</dbReference>
<evidence type="ECO:0000256" key="4">
    <source>
        <dbReference type="SAM" id="MobiDB-lite"/>
    </source>
</evidence>
<protein>
    <recommendedName>
        <fullName evidence="9">Myb-like DNA-binding protein</fullName>
    </recommendedName>
</protein>
<dbReference type="InterPro" id="IPR001005">
    <property type="entry name" value="SANT/Myb"/>
</dbReference>
<dbReference type="PANTHER" id="PTHR12802">
    <property type="entry name" value="SWI/SNF COMPLEX-RELATED"/>
    <property type="match status" value="1"/>
</dbReference>